<name>A0A7J8YC12_GOSAI</name>
<protein>
    <submittedName>
        <fullName evidence="1">Uncharacterized protein</fullName>
    </submittedName>
</protein>
<dbReference type="AlphaFoldDB" id="A0A7J8YC12"/>
<keyword evidence="2" id="KW-1185">Reference proteome</keyword>
<gene>
    <name evidence="1" type="ORF">Goari_003566</name>
</gene>
<reference evidence="1 2" key="1">
    <citation type="journal article" date="2019" name="Genome Biol. Evol.">
        <title>Insights into the evolution of the New World diploid cottons (Gossypium, subgenus Houzingenia) based on genome sequencing.</title>
        <authorList>
            <person name="Grover C.E."/>
            <person name="Arick M.A. 2nd"/>
            <person name="Thrash A."/>
            <person name="Conover J.L."/>
            <person name="Sanders W.S."/>
            <person name="Peterson D.G."/>
            <person name="Frelichowski J.E."/>
            <person name="Scheffler J.A."/>
            <person name="Scheffler B.E."/>
            <person name="Wendel J.F."/>
        </authorList>
    </citation>
    <scope>NUCLEOTIDE SEQUENCE [LARGE SCALE GENOMIC DNA]</scope>
    <source>
        <strain evidence="1">185</strain>
        <tissue evidence="1">Leaf</tissue>
    </source>
</reference>
<accession>A0A7J8YC12</accession>
<comment type="caution">
    <text evidence="1">The sequence shown here is derived from an EMBL/GenBank/DDBJ whole genome shotgun (WGS) entry which is preliminary data.</text>
</comment>
<evidence type="ECO:0000313" key="2">
    <source>
        <dbReference type="Proteomes" id="UP000593577"/>
    </source>
</evidence>
<evidence type="ECO:0000313" key="1">
    <source>
        <dbReference type="EMBL" id="MBA0697057.1"/>
    </source>
</evidence>
<organism evidence="1 2">
    <name type="scientific">Gossypium aridum</name>
    <name type="common">American cotton</name>
    <name type="synonym">Erioxylum aridum</name>
    <dbReference type="NCBI Taxonomy" id="34290"/>
    <lineage>
        <taxon>Eukaryota</taxon>
        <taxon>Viridiplantae</taxon>
        <taxon>Streptophyta</taxon>
        <taxon>Embryophyta</taxon>
        <taxon>Tracheophyta</taxon>
        <taxon>Spermatophyta</taxon>
        <taxon>Magnoliopsida</taxon>
        <taxon>eudicotyledons</taxon>
        <taxon>Gunneridae</taxon>
        <taxon>Pentapetalae</taxon>
        <taxon>rosids</taxon>
        <taxon>malvids</taxon>
        <taxon>Malvales</taxon>
        <taxon>Malvaceae</taxon>
        <taxon>Malvoideae</taxon>
        <taxon>Gossypium</taxon>
    </lineage>
</organism>
<sequence>MKNMNVSYWEPPPTEWMNSMWLVLF</sequence>
<dbReference type="EMBL" id="JABFAA010000011">
    <property type="protein sequence ID" value="MBA0697057.1"/>
    <property type="molecule type" value="Genomic_DNA"/>
</dbReference>
<proteinExistence type="predicted"/>
<dbReference type="Proteomes" id="UP000593577">
    <property type="component" value="Unassembled WGS sequence"/>
</dbReference>